<evidence type="ECO:0000313" key="1">
    <source>
        <dbReference type="EMBL" id="PDQ34623.1"/>
    </source>
</evidence>
<dbReference type="AlphaFoldDB" id="A0A2A6FQD1"/>
<gene>
    <name evidence="1" type="ORF">B5766_10620</name>
</gene>
<evidence type="ECO:0000313" key="2">
    <source>
        <dbReference type="Proteomes" id="UP000219994"/>
    </source>
</evidence>
<protein>
    <submittedName>
        <fullName evidence="1">Uncharacterized protein</fullName>
    </submittedName>
</protein>
<dbReference type="EMBL" id="NAEP01000050">
    <property type="protein sequence ID" value="PDQ34623.1"/>
    <property type="molecule type" value="Genomic_DNA"/>
</dbReference>
<comment type="caution">
    <text evidence="1">The sequence shown here is derived from an EMBL/GenBank/DDBJ whole genome shotgun (WGS) entry which is preliminary data.</text>
</comment>
<proteinExistence type="predicted"/>
<sequence length="66" mass="7458">MYGKTTTDCERKVLVDEKVSDAEFAEMKSRFRACLSSYQIIFRGSSQGEVLVSTSLKIWGQTEQTS</sequence>
<reference evidence="2" key="1">
    <citation type="submission" date="2017-03" db="EMBL/GenBank/DDBJ databases">
        <authorList>
            <person name="Lund M.B."/>
        </authorList>
    </citation>
    <scope>NUCLEOTIDE SEQUENCE [LARGE SCALE GENOMIC DNA]</scope>
</reference>
<name>A0A2A6FQD1_9MICO</name>
<organism evidence="1 2">
    <name type="scientific">Candidatus Lumbricidiphila eiseniae</name>
    <dbReference type="NCBI Taxonomy" id="1969409"/>
    <lineage>
        <taxon>Bacteria</taxon>
        <taxon>Bacillati</taxon>
        <taxon>Actinomycetota</taxon>
        <taxon>Actinomycetes</taxon>
        <taxon>Micrococcales</taxon>
        <taxon>Microbacteriaceae</taxon>
        <taxon>Candidatus Lumbricidiphila</taxon>
    </lineage>
</organism>
<accession>A0A2A6FQD1</accession>
<dbReference type="Proteomes" id="UP000219994">
    <property type="component" value="Unassembled WGS sequence"/>
</dbReference>